<dbReference type="OrthoDB" id="1434351at2"/>
<dbReference type="Gene3D" id="3.20.20.240">
    <property type="entry name" value="Methylmalonyl-CoA mutase"/>
    <property type="match status" value="1"/>
</dbReference>
<dbReference type="GO" id="GO:0016866">
    <property type="term" value="F:intramolecular transferase activity"/>
    <property type="evidence" value="ECO:0007669"/>
    <property type="project" value="InterPro"/>
</dbReference>
<feature type="domain" description="Methylmalonyl-CoA mutase alpha/beta chain catalytic" evidence="1">
    <location>
        <begin position="100"/>
        <end position="374"/>
    </location>
</feature>
<accession>A0A516GVJ4</accession>
<keyword evidence="3" id="KW-1185">Reference proteome</keyword>
<evidence type="ECO:0000313" key="2">
    <source>
        <dbReference type="EMBL" id="QDO95539.1"/>
    </source>
</evidence>
<name>A0A516GVJ4_9FLAO</name>
<organism evidence="2 3">
    <name type="scientific">Formosa sediminum</name>
    <dbReference type="NCBI Taxonomy" id="2594004"/>
    <lineage>
        <taxon>Bacteria</taxon>
        <taxon>Pseudomonadati</taxon>
        <taxon>Bacteroidota</taxon>
        <taxon>Flavobacteriia</taxon>
        <taxon>Flavobacteriales</taxon>
        <taxon>Flavobacteriaceae</taxon>
        <taxon>Formosa</taxon>
    </lineage>
</organism>
<reference evidence="2 3" key="1">
    <citation type="submission" date="2019-07" db="EMBL/GenBank/DDBJ databases">
        <title>Genome sequencing for Formosa sp. PS13.</title>
        <authorList>
            <person name="Park S.-J."/>
        </authorList>
    </citation>
    <scope>NUCLEOTIDE SEQUENCE [LARGE SCALE GENOMIC DNA]</scope>
    <source>
        <strain evidence="2 3">PS13</strain>
    </source>
</reference>
<dbReference type="SUPFAM" id="SSF51703">
    <property type="entry name" value="Cobalamin (vitamin B12)-dependent enzymes"/>
    <property type="match status" value="1"/>
</dbReference>
<dbReference type="PANTHER" id="PTHR48101">
    <property type="entry name" value="METHYLMALONYL-COA MUTASE, MITOCHONDRIAL-RELATED"/>
    <property type="match status" value="1"/>
</dbReference>
<sequence length="450" mass="50948">MSRKNLQHITLINTKEKVTQTLDDDLVYTSDVLEDVQHLDFAAGIPPFLRGISSTMYLTSPWKNLKLDTPKNCEEYNLFLKTQFKAGQRQFLLDFKSLINLETLSDFKTIFKDISLNECVFFIKNNNQAIPTLAFLVVLAESQSIKPDTLKGGFYINVTKHELHTHTLNVDALIFSNSLLPNFNKIEISGHHNNTTAPEIELTCMLISGYNFLKKGLDSGILIDNIAKRISFNLSIGLHHFTEIAKLRAARLVWSKLVKTFNPKQDHALALHINTVIQPSSSLNTCDTLTQITLQTTTAIFGGVQSISQPKLTHDSHKNVPLYLQKETQIIRTIDPWGGSFYVEKQTHDIAIKTWNLFETYLKTGQYPDLIQDRQPLRDTSKSIYKSEVNALNNTFTAHDQKAVKLALLNLKKHINDTPENILKLCISAVKKQATLSEILNNLSQLSNEN</sequence>
<gene>
    <name evidence="2" type="ORF">FNB79_16700</name>
</gene>
<dbReference type="Pfam" id="PF01642">
    <property type="entry name" value="MM_CoA_mutase"/>
    <property type="match status" value="3"/>
</dbReference>
<feature type="domain" description="Methylmalonyl-CoA mutase alpha/beta chain catalytic" evidence="1">
    <location>
        <begin position="377"/>
        <end position="446"/>
    </location>
</feature>
<feature type="domain" description="Methylmalonyl-CoA mutase alpha/beta chain catalytic" evidence="1">
    <location>
        <begin position="25"/>
        <end position="95"/>
    </location>
</feature>
<proteinExistence type="predicted"/>
<dbReference type="PANTHER" id="PTHR48101:SF4">
    <property type="entry name" value="METHYLMALONYL-COA MUTASE, MITOCHONDRIAL"/>
    <property type="match status" value="1"/>
</dbReference>
<dbReference type="KEGG" id="fop:FNB79_16700"/>
<evidence type="ECO:0000259" key="1">
    <source>
        <dbReference type="Pfam" id="PF01642"/>
    </source>
</evidence>
<evidence type="ECO:0000313" key="3">
    <source>
        <dbReference type="Proteomes" id="UP000319209"/>
    </source>
</evidence>
<dbReference type="EMBL" id="CP041637">
    <property type="protein sequence ID" value="QDO95539.1"/>
    <property type="molecule type" value="Genomic_DNA"/>
</dbReference>
<dbReference type="RefSeq" id="WP_143382445.1">
    <property type="nucleotide sequence ID" value="NZ_CP041637.1"/>
</dbReference>
<dbReference type="Proteomes" id="UP000319209">
    <property type="component" value="Chromosome"/>
</dbReference>
<dbReference type="AlphaFoldDB" id="A0A516GVJ4"/>
<protein>
    <recommendedName>
        <fullName evidence="1">Methylmalonyl-CoA mutase alpha/beta chain catalytic domain-containing protein</fullName>
    </recommendedName>
</protein>
<dbReference type="GO" id="GO:0031419">
    <property type="term" value="F:cobalamin binding"/>
    <property type="evidence" value="ECO:0007669"/>
    <property type="project" value="InterPro"/>
</dbReference>
<dbReference type="InterPro" id="IPR006099">
    <property type="entry name" value="MeMalonylCoA_mutase_a/b_cat"/>
</dbReference>
<dbReference type="InterPro" id="IPR016176">
    <property type="entry name" value="Cbl-dep_enz_cat"/>
</dbReference>